<dbReference type="SUPFAM" id="SSF51197">
    <property type="entry name" value="Clavaminate synthase-like"/>
    <property type="match status" value="1"/>
</dbReference>
<organism evidence="1">
    <name type="scientific">marine metagenome</name>
    <dbReference type="NCBI Taxonomy" id="408172"/>
    <lineage>
        <taxon>unclassified sequences</taxon>
        <taxon>metagenomes</taxon>
        <taxon>ecological metagenomes</taxon>
    </lineage>
</organism>
<sequence>IRLIPGTNNPEFRQHLQPLKDQYEDPANQPFGISGADLPCQVVETEPGDLVIFPETTWHAAFGGPPGRSQHAINFMASPVTDEEIAHIKALYESWTYSLHPAAELINSDRPRLRAMVERMVELGFGPPAPAVPFE</sequence>
<gene>
    <name evidence="1" type="ORF">METZ01_LOCUS278577</name>
</gene>
<evidence type="ECO:0008006" key="2">
    <source>
        <dbReference type="Google" id="ProtNLM"/>
    </source>
</evidence>
<dbReference type="AlphaFoldDB" id="A0A382KQH5"/>
<accession>A0A382KQH5</accession>
<name>A0A382KQH5_9ZZZZ</name>
<feature type="non-terminal residue" evidence="1">
    <location>
        <position position="1"/>
    </location>
</feature>
<dbReference type="EMBL" id="UINC01081655">
    <property type="protein sequence ID" value="SVC25723.1"/>
    <property type="molecule type" value="Genomic_DNA"/>
</dbReference>
<proteinExistence type="predicted"/>
<protein>
    <recommendedName>
        <fullName evidence="2">JmjC domain-containing protein</fullName>
    </recommendedName>
</protein>
<evidence type="ECO:0000313" key="1">
    <source>
        <dbReference type="EMBL" id="SVC25723.1"/>
    </source>
</evidence>
<reference evidence="1" key="1">
    <citation type="submission" date="2018-05" db="EMBL/GenBank/DDBJ databases">
        <authorList>
            <person name="Lanie J.A."/>
            <person name="Ng W.-L."/>
            <person name="Kazmierczak K.M."/>
            <person name="Andrzejewski T.M."/>
            <person name="Davidsen T.M."/>
            <person name="Wayne K.J."/>
            <person name="Tettelin H."/>
            <person name="Glass J.I."/>
            <person name="Rusch D."/>
            <person name="Podicherti R."/>
            <person name="Tsui H.-C.T."/>
            <person name="Winkler M.E."/>
        </authorList>
    </citation>
    <scope>NUCLEOTIDE SEQUENCE</scope>
</reference>